<dbReference type="Gene3D" id="3.90.1150.10">
    <property type="entry name" value="Aspartate Aminotransferase, domain 1"/>
    <property type="match status" value="1"/>
</dbReference>
<name>A0A381VPZ1_9ZZZZ</name>
<dbReference type="InterPro" id="IPR015421">
    <property type="entry name" value="PyrdxlP-dep_Trfase_major"/>
</dbReference>
<dbReference type="PANTHER" id="PTHR43713">
    <property type="entry name" value="GLUTAMATE-1-SEMIALDEHYDE 2,1-AMINOMUTASE"/>
    <property type="match status" value="1"/>
</dbReference>
<gene>
    <name evidence="3" type="ORF">METZ01_LOCUS95229</name>
</gene>
<dbReference type="PANTHER" id="PTHR43713:SF3">
    <property type="entry name" value="GLUTAMATE-1-SEMIALDEHYDE 2,1-AMINOMUTASE 1, CHLOROPLASTIC-RELATED"/>
    <property type="match status" value="1"/>
</dbReference>
<accession>A0A381VPZ1</accession>
<evidence type="ECO:0000313" key="3">
    <source>
        <dbReference type="EMBL" id="SVA42375.1"/>
    </source>
</evidence>
<reference evidence="3" key="1">
    <citation type="submission" date="2018-05" db="EMBL/GenBank/DDBJ databases">
        <authorList>
            <person name="Lanie J.A."/>
            <person name="Ng W.-L."/>
            <person name="Kazmierczak K.M."/>
            <person name="Andrzejewski T.M."/>
            <person name="Davidsen T.M."/>
            <person name="Wayne K.J."/>
            <person name="Tettelin H."/>
            <person name="Glass J.I."/>
            <person name="Rusch D."/>
            <person name="Podicherti R."/>
            <person name="Tsui H.-C.T."/>
            <person name="Winkler M.E."/>
        </authorList>
    </citation>
    <scope>NUCLEOTIDE SEQUENCE</scope>
</reference>
<comment type="cofactor">
    <cofactor evidence="1">
        <name>pyridoxal 5'-phosphate</name>
        <dbReference type="ChEBI" id="CHEBI:597326"/>
    </cofactor>
</comment>
<protein>
    <recommendedName>
        <fullName evidence="4">Glutamate-1-semialdehyde 2,1-aminomutase</fullName>
    </recommendedName>
</protein>
<dbReference type="SUPFAM" id="SSF53383">
    <property type="entry name" value="PLP-dependent transferases"/>
    <property type="match status" value="1"/>
</dbReference>
<evidence type="ECO:0000256" key="2">
    <source>
        <dbReference type="ARBA" id="ARBA00022898"/>
    </source>
</evidence>
<dbReference type="Gene3D" id="3.40.640.10">
    <property type="entry name" value="Type I PLP-dependent aspartate aminotransferase-like (Major domain)"/>
    <property type="match status" value="1"/>
</dbReference>
<proteinExistence type="predicted"/>
<evidence type="ECO:0000256" key="1">
    <source>
        <dbReference type="ARBA" id="ARBA00001933"/>
    </source>
</evidence>
<dbReference type="GO" id="GO:0030170">
    <property type="term" value="F:pyridoxal phosphate binding"/>
    <property type="evidence" value="ECO:0007669"/>
    <property type="project" value="InterPro"/>
</dbReference>
<keyword evidence="2" id="KW-0663">Pyridoxal phosphate</keyword>
<dbReference type="InterPro" id="IPR015424">
    <property type="entry name" value="PyrdxlP-dep_Trfase"/>
</dbReference>
<organism evidence="3">
    <name type="scientific">marine metagenome</name>
    <dbReference type="NCBI Taxonomy" id="408172"/>
    <lineage>
        <taxon>unclassified sequences</taxon>
        <taxon>metagenomes</taxon>
        <taxon>ecological metagenomes</taxon>
    </lineage>
</organism>
<dbReference type="AlphaFoldDB" id="A0A381VPZ1"/>
<dbReference type="CDD" id="cd00610">
    <property type="entry name" value="OAT_like"/>
    <property type="match status" value="1"/>
</dbReference>
<dbReference type="GO" id="GO:0008483">
    <property type="term" value="F:transaminase activity"/>
    <property type="evidence" value="ECO:0007669"/>
    <property type="project" value="InterPro"/>
</dbReference>
<dbReference type="InterPro" id="IPR015422">
    <property type="entry name" value="PyrdxlP-dep_Trfase_small"/>
</dbReference>
<evidence type="ECO:0008006" key="4">
    <source>
        <dbReference type="Google" id="ProtNLM"/>
    </source>
</evidence>
<dbReference type="EMBL" id="UINC01009450">
    <property type="protein sequence ID" value="SVA42375.1"/>
    <property type="molecule type" value="Genomic_DNA"/>
</dbReference>
<dbReference type="Pfam" id="PF00202">
    <property type="entry name" value="Aminotran_3"/>
    <property type="match status" value="1"/>
</dbReference>
<sequence>MDTYKLQAEIENYVSRTPKSAVLQKEAEQFLPGGSSRGTAYFEPYPHFIEKGEGAYIYDVDGNKYLDLMINATSLILGHAHPEITAAISDQSKKGAAFSGPTESQIRLAKILSERIPSVDTIRFTNSGTEGTMMAVRAAREFTGKEKILKIEGGYHGSHEYVAVSVYPSNEKLDPLGPSPLPEYSSQPSSVLNGVHVVGYNDSDSAEQTLRDHADEIACVIMEPVVSSFGYLPADISFLKRIRQITKELDIVLIFDEVQSFRVAPGGAQELFDVIPDLTTLGKIIGGGTAVGAFGGRMDIMSVFDPTGGGADVAHAGTFNANPLTMRAGEVVMNNLTPEVYSRMNKLGETLREQLRAVFDEFDIDAQVTGIASMFGVHFSKQTIHNYRDAISGDSQMKRAFFLGMLNEGILMQTAAAGAFNALTTMEHVDNVVEAARNVVQRIR</sequence>
<dbReference type="InterPro" id="IPR005814">
    <property type="entry name" value="Aminotrans_3"/>
</dbReference>